<reference evidence="1" key="1">
    <citation type="submission" date="2021-10" db="EMBL/GenBank/DDBJ databases">
        <authorList>
            <person name="Piombo E."/>
        </authorList>
    </citation>
    <scope>NUCLEOTIDE SEQUENCE</scope>
</reference>
<organism evidence="1 2">
    <name type="scientific">Clonostachys rhizophaga</name>
    <dbReference type="NCBI Taxonomy" id="160324"/>
    <lineage>
        <taxon>Eukaryota</taxon>
        <taxon>Fungi</taxon>
        <taxon>Dikarya</taxon>
        <taxon>Ascomycota</taxon>
        <taxon>Pezizomycotina</taxon>
        <taxon>Sordariomycetes</taxon>
        <taxon>Hypocreomycetidae</taxon>
        <taxon>Hypocreales</taxon>
        <taxon>Bionectriaceae</taxon>
        <taxon>Clonostachys</taxon>
    </lineage>
</organism>
<keyword evidence="2" id="KW-1185">Reference proteome</keyword>
<comment type="caution">
    <text evidence="1">The sequence shown here is derived from an EMBL/GenBank/DDBJ whole genome shotgun (WGS) entry which is preliminary data.</text>
</comment>
<dbReference type="AlphaFoldDB" id="A0A9N9YEW7"/>
<name>A0A9N9YEW7_9HYPO</name>
<proteinExistence type="predicted"/>
<evidence type="ECO:0000313" key="1">
    <source>
        <dbReference type="EMBL" id="CAH0021006.1"/>
    </source>
</evidence>
<protein>
    <recommendedName>
        <fullName evidence="3">N-acetyltransferase domain-containing protein</fullName>
    </recommendedName>
</protein>
<sequence length="110" mass="12133">STASRTSSISSANAAATTDADWLDVNLAGRGQRSLRGLIVRIKEGNDDSRALFQKLGFRQQGEVNYFGEIKMALDLDALQEQEWWASALEEYHEVRYEPPSVGETGAISL</sequence>
<dbReference type="EMBL" id="CABFNQ020000647">
    <property type="protein sequence ID" value="CAH0021006.1"/>
    <property type="molecule type" value="Genomic_DNA"/>
</dbReference>
<gene>
    <name evidence="1" type="ORF">CRHIZ90672A_00012786</name>
</gene>
<accession>A0A9N9YEW7</accession>
<feature type="non-terminal residue" evidence="1">
    <location>
        <position position="1"/>
    </location>
</feature>
<dbReference type="Proteomes" id="UP000696573">
    <property type="component" value="Unassembled WGS sequence"/>
</dbReference>
<evidence type="ECO:0000313" key="2">
    <source>
        <dbReference type="Proteomes" id="UP000696573"/>
    </source>
</evidence>
<evidence type="ECO:0008006" key="3">
    <source>
        <dbReference type="Google" id="ProtNLM"/>
    </source>
</evidence>
<dbReference type="OrthoDB" id="5043642at2759"/>